<keyword evidence="5" id="KW-0238">DNA-binding</keyword>
<keyword evidence="8" id="KW-1133">Transmembrane helix</keyword>
<dbReference type="PANTHER" id="PTHR47416">
    <property type="entry name" value="BASIC-LEUCINE ZIPPER TRANSCRIPTION FACTOR F-RELATED"/>
    <property type="match status" value="1"/>
</dbReference>
<evidence type="ECO:0000313" key="9">
    <source>
        <dbReference type="EMBL" id="MBA0708211.1"/>
    </source>
</evidence>
<evidence type="ECO:0000256" key="5">
    <source>
        <dbReference type="ARBA" id="ARBA00023125"/>
    </source>
</evidence>
<dbReference type="EMBL" id="JABEZV010000003">
    <property type="protein sequence ID" value="MBA0708211.1"/>
    <property type="molecule type" value="Genomic_DNA"/>
</dbReference>
<reference evidence="9 10" key="1">
    <citation type="journal article" date="2019" name="Genome Biol. Evol.">
        <title>Insights into the evolution of the New World diploid cottons (Gossypium, subgenus Houzingenia) based on genome sequencing.</title>
        <authorList>
            <person name="Grover C.E."/>
            <person name="Arick M.A. 2nd"/>
            <person name="Thrash A."/>
            <person name="Conover J.L."/>
            <person name="Sanders W.S."/>
            <person name="Peterson D.G."/>
            <person name="Frelichowski J.E."/>
            <person name="Scheffler J.A."/>
            <person name="Scheffler B.E."/>
            <person name="Wendel J.F."/>
        </authorList>
    </citation>
    <scope>NUCLEOTIDE SEQUENCE [LARGE SCALE GENOMIC DNA]</scope>
    <source>
        <strain evidence="9">4</strain>
        <tissue evidence="9">Leaf</tissue>
    </source>
</reference>
<sequence>MKEINWDTFLLKANLPDFKDILDNESEQVTKPPPQPCLTQNPDEETTVSLWIEEIKKVLRRMIILIIWLRLNLSLMMISWLIYWSPLCNSSDVIGINGGDLYKQSQTHTNVDKYNPIAKKQKRDVVVRSREIKKMYVKDLEMKSRYLEGECRRLSHVIQCFIAENQTLQIFFFSSP</sequence>
<evidence type="ECO:0008006" key="11">
    <source>
        <dbReference type="Google" id="ProtNLM"/>
    </source>
</evidence>
<evidence type="ECO:0000313" key="10">
    <source>
        <dbReference type="Proteomes" id="UP000593574"/>
    </source>
</evidence>
<comment type="caution">
    <text evidence="9">The sequence shown here is derived from an EMBL/GenBank/DDBJ whole genome shotgun (WGS) entry which is preliminary data.</text>
</comment>
<evidence type="ECO:0000256" key="1">
    <source>
        <dbReference type="ARBA" id="ARBA00004123"/>
    </source>
</evidence>
<keyword evidence="4" id="KW-0805">Transcription regulation</keyword>
<comment type="subcellular location">
    <subcellularLocation>
        <location evidence="2">Endoplasmic reticulum membrane</location>
        <topology evidence="2">Single-pass membrane protein</topology>
    </subcellularLocation>
    <subcellularLocation>
        <location evidence="1">Nucleus</location>
    </subcellularLocation>
</comment>
<keyword evidence="10" id="KW-1185">Reference proteome</keyword>
<protein>
    <recommendedName>
        <fullName evidence="11">BZIP domain-containing protein</fullName>
    </recommendedName>
</protein>
<organism evidence="9 10">
    <name type="scientific">Gossypium laxum</name>
    <dbReference type="NCBI Taxonomy" id="34288"/>
    <lineage>
        <taxon>Eukaryota</taxon>
        <taxon>Viridiplantae</taxon>
        <taxon>Streptophyta</taxon>
        <taxon>Embryophyta</taxon>
        <taxon>Tracheophyta</taxon>
        <taxon>Spermatophyta</taxon>
        <taxon>Magnoliopsida</taxon>
        <taxon>eudicotyledons</taxon>
        <taxon>Gunneridae</taxon>
        <taxon>Pentapetalae</taxon>
        <taxon>rosids</taxon>
        <taxon>malvids</taxon>
        <taxon>Malvales</taxon>
        <taxon>Malvaceae</taxon>
        <taxon>Malvoideae</taxon>
        <taxon>Gossypium</taxon>
    </lineage>
</organism>
<dbReference type="CDD" id="cd14704">
    <property type="entry name" value="bZIP_HY5-like"/>
    <property type="match status" value="1"/>
</dbReference>
<feature type="transmembrane region" description="Helical" evidence="8">
    <location>
        <begin position="62"/>
        <end position="84"/>
    </location>
</feature>
<dbReference type="Proteomes" id="UP000593574">
    <property type="component" value="Unassembled WGS sequence"/>
</dbReference>
<gene>
    <name evidence="9" type="ORF">Golax_020185</name>
</gene>
<keyword evidence="6" id="KW-0804">Transcription</keyword>
<keyword evidence="8" id="KW-0472">Membrane</keyword>
<proteinExistence type="inferred from homology"/>
<evidence type="ECO:0000256" key="8">
    <source>
        <dbReference type="SAM" id="Phobius"/>
    </source>
</evidence>
<dbReference type="GO" id="GO:0005634">
    <property type="term" value="C:nucleus"/>
    <property type="evidence" value="ECO:0007669"/>
    <property type="project" value="UniProtKB-SubCell"/>
</dbReference>
<dbReference type="GO" id="GO:0005789">
    <property type="term" value="C:endoplasmic reticulum membrane"/>
    <property type="evidence" value="ECO:0007669"/>
    <property type="project" value="UniProtKB-SubCell"/>
</dbReference>
<keyword evidence="8" id="KW-0812">Transmembrane</keyword>
<evidence type="ECO:0000256" key="2">
    <source>
        <dbReference type="ARBA" id="ARBA00004389"/>
    </source>
</evidence>
<dbReference type="GO" id="GO:0003677">
    <property type="term" value="F:DNA binding"/>
    <property type="evidence" value="ECO:0007669"/>
    <property type="project" value="UniProtKB-KW"/>
</dbReference>
<keyword evidence="7" id="KW-0539">Nucleus</keyword>
<evidence type="ECO:0000256" key="7">
    <source>
        <dbReference type="ARBA" id="ARBA00023242"/>
    </source>
</evidence>
<evidence type="ECO:0000256" key="4">
    <source>
        <dbReference type="ARBA" id="ARBA00023015"/>
    </source>
</evidence>
<evidence type="ECO:0000256" key="6">
    <source>
        <dbReference type="ARBA" id="ARBA00023163"/>
    </source>
</evidence>
<dbReference type="AlphaFoldDB" id="A0A7J8Z8U8"/>
<dbReference type="PANTHER" id="PTHR47416:SF8">
    <property type="entry name" value="BASIC-LEUCINE ZIPPER TRANSCRIPTION FACTOR E-RELATED"/>
    <property type="match status" value="1"/>
</dbReference>
<accession>A0A7J8Z8U8</accession>
<comment type="similarity">
    <text evidence="3">Belongs to the bZIP family.</text>
</comment>
<evidence type="ECO:0000256" key="3">
    <source>
        <dbReference type="ARBA" id="ARBA00007163"/>
    </source>
</evidence>
<name>A0A7J8Z8U8_9ROSI</name>